<dbReference type="Pfam" id="PF01177">
    <property type="entry name" value="Asp_Glu_race"/>
    <property type="match status" value="1"/>
</dbReference>
<protein>
    <submittedName>
        <fullName evidence="3">Aspartate racemase</fullName>
    </submittedName>
</protein>
<evidence type="ECO:0000313" key="3">
    <source>
        <dbReference type="EMBL" id="KRL69575.1"/>
    </source>
</evidence>
<sequence length="221" mass="24479">MEATKMVRIGLVGGMGPESTLDYYRQLTSKYQKRHPQSYPEIVIDSLDVYQILKLEEKGQTETLIQKLLTSIKNLQASGADVAALTANTPHMVFDELQTLSPIPLISIVDVTADAIKHNQQSKVGLLGTKMTMKEPFYKNKLAENRIQVVVPSDEQINHIHAIISSELELGVVKQSSNVYLLKTIAQLKDYDHIQGVILGCTELPLALSASDVSISLYDMV</sequence>
<dbReference type="AlphaFoldDB" id="A0A0R1SK45"/>
<dbReference type="EMBL" id="AZEY01000007">
    <property type="protein sequence ID" value="KRL69575.1"/>
    <property type="molecule type" value="Genomic_DNA"/>
</dbReference>
<dbReference type="InterPro" id="IPR015942">
    <property type="entry name" value="Asp/Glu/hydantoin_racemase"/>
</dbReference>
<comment type="similarity">
    <text evidence="1">Belongs to the aspartate/glutamate racemases family.</text>
</comment>
<evidence type="ECO:0000313" key="4">
    <source>
        <dbReference type="Proteomes" id="UP000052013"/>
    </source>
</evidence>
<dbReference type="GO" id="GO:0047661">
    <property type="term" value="F:amino-acid racemase activity"/>
    <property type="evidence" value="ECO:0007669"/>
    <property type="project" value="InterPro"/>
</dbReference>
<dbReference type="Gene3D" id="3.40.50.1860">
    <property type="match status" value="2"/>
</dbReference>
<proteinExistence type="inferred from homology"/>
<dbReference type="STRING" id="1423739.FC85_GL000457"/>
<evidence type="ECO:0000256" key="2">
    <source>
        <dbReference type="ARBA" id="ARBA00023235"/>
    </source>
</evidence>
<evidence type="ECO:0000256" key="1">
    <source>
        <dbReference type="ARBA" id="ARBA00007847"/>
    </source>
</evidence>
<reference evidence="3 4" key="1">
    <citation type="journal article" date="2015" name="Genome Announc.">
        <title>Expanding the biotechnology potential of lactobacilli through comparative genomics of 213 strains and associated genera.</title>
        <authorList>
            <person name="Sun Z."/>
            <person name="Harris H.M."/>
            <person name="McCann A."/>
            <person name="Guo C."/>
            <person name="Argimon S."/>
            <person name="Zhang W."/>
            <person name="Yang X."/>
            <person name="Jeffery I.B."/>
            <person name="Cooney J.C."/>
            <person name="Kagawa T.F."/>
            <person name="Liu W."/>
            <person name="Song Y."/>
            <person name="Salvetti E."/>
            <person name="Wrobel A."/>
            <person name="Rasinkangas P."/>
            <person name="Parkhill J."/>
            <person name="Rea M.C."/>
            <person name="O'Sullivan O."/>
            <person name="Ritari J."/>
            <person name="Douillard F.P."/>
            <person name="Paul Ross R."/>
            <person name="Yang R."/>
            <person name="Briner A.E."/>
            <person name="Felis G.E."/>
            <person name="de Vos W.M."/>
            <person name="Barrangou R."/>
            <person name="Klaenhammer T.R."/>
            <person name="Caufield P.W."/>
            <person name="Cui Y."/>
            <person name="Zhang H."/>
            <person name="O'Toole P.W."/>
        </authorList>
    </citation>
    <scope>NUCLEOTIDE SEQUENCE [LARGE SCALE GENOMIC DNA]</scope>
    <source>
        <strain evidence="3 4">DSM 14421</strain>
    </source>
</reference>
<keyword evidence="2" id="KW-0413">Isomerase</keyword>
<comment type="caution">
    <text evidence="3">The sequence shown here is derived from an EMBL/GenBank/DDBJ whole genome shotgun (WGS) entry which is preliminary data.</text>
</comment>
<dbReference type="InterPro" id="IPR004380">
    <property type="entry name" value="Asp_race"/>
</dbReference>
<gene>
    <name evidence="3" type="ORF">FC85_GL000457</name>
</gene>
<dbReference type="NCBIfam" id="TIGR00035">
    <property type="entry name" value="asp_race"/>
    <property type="match status" value="1"/>
</dbReference>
<dbReference type="PANTHER" id="PTHR21198:SF7">
    <property type="entry name" value="ASPARTATE-GLUTAMATE RACEMASE FAMILY"/>
    <property type="match status" value="1"/>
</dbReference>
<name>A0A0R1SK45_9LACO</name>
<organism evidence="3 4">
    <name type="scientific">Lentilactobacillus diolivorans DSM 14421</name>
    <dbReference type="NCBI Taxonomy" id="1423739"/>
    <lineage>
        <taxon>Bacteria</taxon>
        <taxon>Bacillati</taxon>
        <taxon>Bacillota</taxon>
        <taxon>Bacilli</taxon>
        <taxon>Lactobacillales</taxon>
        <taxon>Lactobacillaceae</taxon>
        <taxon>Lentilactobacillus</taxon>
    </lineage>
</organism>
<dbReference type="Proteomes" id="UP000052013">
    <property type="component" value="Unassembled WGS sequence"/>
</dbReference>
<accession>A0A0R1SK45</accession>
<dbReference type="InterPro" id="IPR001920">
    <property type="entry name" value="Asp/Glu_race"/>
</dbReference>
<dbReference type="PATRIC" id="fig|1423739.3.peg.480"/>
<dbReference type="PANTHER" id="PTHR21198">
    <property type="entry name" value="GLUTAMATE RACEMASE"/>
    <property type="match status" value="1"/>
</dbReference>
<dbReference type="SUPFAM" id="SSF53681">
    <property type="entry name" value="Aspartate/glutamate racemase"/>
    <property type="match status" value="2"/>
</dbReference>